<evidence type="ECO:0000256" key="5">
    <source>
        <dbReference type="ARBA" id="ARBA00023254"/>
    </source>
</evidence>
<keyword evidence="6" id="KW-0175">Coiled coil</keyword>
<protein>
    <recommendedName>
        <fullName evidence="8">Homologous-pairing protein 2 winged helix domain-containing protein</fullName>
    </recommendedName>
</protein>
<evidence type="ECO:0000256" key="1">
    <source>
        <dbReference type="ARBA" id="ARBA00004123"/>
    </source>
</evidence>
<evidence type="ECO:0000259" key="8">
    <source>
        <dbReference type="Pfam" id="PF07106"/>
    </source>
</evidence>
<dbReference type="GO" id="GO:0000709">
    <property type="term" value="P:meiotic joint molecule formation"/>
    <property type="evidence" value="ECO:0007669"/>
    <property type="project" value="TreeGrafter"/>
</dbReference>
<feature type="region of interest" description="Disordered" evidence="7">
    <location>
        <begin position="240"/>
        <end position="270"/>
    </location>
</feature>
<dbReference type="InterPro" id="IPR010776">
    <property type="entry name" value="Hop2_WH_dom"/>
</dbReference>
<evidence type="ECO:0000256" key="3">
    <source>
        <dbReference type="ARBA" id="ARBA00023172"/>
    </source>
</evidence>
<keyword evidence="10" id="KW-1185">Reference proteome</keyword>
<dbReference type="Gene3D" id="1.10.10.10">
    <property type="entry name" value="Winged helix-like DNA-binding domain superfamily/Winged helix DNA-binding domain"/>
    <property type="match status" value="1"/>
</dbReference>
<evidence type="ECO:0000256" key="6">
    <source>
        <dbReference type="SAM" id="Coils"/>
    </source>
</evidence>
<feature type="compositionally biased region" description="Low complexity" evidence="7">
    <location>
        <begin position="243"/>
        <end position="259"/>
    </location>
</feature>
<dbReference type="GO" id="GO:0120231">
    <property type="term" value="C:DNA recombinase auxiliary factor complex"/>
    <property type="evidence" value="ECO:0007669"/>
    <property type="project" value="TreeGrafter"/>
</dbReference>
<keyword evidence="3" id="KW-0233">DNA recombination</keyword>
<dbReference type="FunCoup" id="A0A4Q1BMP8">
    <property type="interactions" value="198"/>
</dbReference>
<comment type="caution">
    <text evidence="9">The sequence shown here is derived from an EMBL/GenBank/DDBJ whole genome shotgun (WGS) entry which is preliminary data.</text>
</comment>
<comment type="similarity">
    <text evidence="2">Belongs to the HOP2 family.</text>
</comment>
<name>A0A4Q1BMP8_TREME</name>
<gene>
    <name evidence="9" type="ORF">M231_03609</name>
</gene>
<dbReference type="GO" id="GO:0010774">
    <property type="term" value="P:meiotic strand invasion involved in reciprocal meiotic recombination"/>
    <property type="evidence" value="ECO:0007669"/>
    <property type="project" value="TreeGrafter"/>
</dbReference>
<evidence type="ECO:0000256" key="7">
    <source>
        <dbReference type="SAM" id="MobiDB-lite"/>
    </source>
</evidence>
<dbReference type="GO" id="GO:0000794">
    <property type="term" value="C:condensed nuclear chromosome"/>
    <property type="evidence" value="ECO:0007669"/>
    <property type="project" value="TreeGrafter"/>
</dbReference>
<evidence type="ECO:0000313" key="10">
    <source>
        <dbReference type="Proteomes" id="UP000289152"/>
    </source>
</evidence>
<dbReference type="GO" id="GO:0120230">
    <property type="term" value="F:recombinase activator activity"/>
    <property type="evidence" value="ECO:0007669"/>
    <property type="project" value="TreeGrafter"/>
</dbReference>
<keyword evidence="4" id="KW-0539">Nucleus</keyword>
<evidence type="ECO:0000256" key="4">
    <source>
        <dbReference type="ARBA" id="ARBA00023242"/>
    </source>
</evidence>
<dbReference type="InParanoid" id="A0A4Q1BMP8"/>
<dbReference type="Proteomes" id="UP000289152">
    <property type="component" value="Unassembled WGS sequence"/>
</dbReference>
<accession>A0A4Q1BMP8</accession>
<proteinExistence type="inferred from homology"/>
<feature type="domain" description="Homologous-pairing protein 2 winged helix" evidence="8">
    <location>
        <begin position="15"/>
        <end position="76"/>
    </location>
</feature>
<dbReference type="InterPro" id="IPR036388">
    <property type="entry name" value="WH-like_DNA-bd_sf"/>
</dbReference>
<dbReference type="STRING" id="5217.A0A4Q1BMP8"/>
<dbReference type="OrthoDB" id="272266at2759"/>
<sequence length="270" mass="30065">MPPKAAKEKVVKGDEAEEMVLQYLKSVNRPYSSTDVSANLKNKVPKPAAQKIMLTLAERGEIVKKEYGKQQVFVYNQSNLPVLSGKQMNTIDTELKKVQGELEEKRKELKDLQSHLSSKMALPKTKDLGKDIENLRVENDLTTQALAPYRTTDNGQPAVSPLTKDDAKRIDDEFVKWRKEWVDRRKVYKEALGALCDGGAIDSVPAFEEDQGISPDDEESKAVEEGDFCKPQVTIRSKIVQRTTTVPTAKRTTSASASTEGPKTKKGKKA</sequence>
<evidence type="ECO:0000313" key="9">
    <source>
        <dbReference type="EMBL" id="RXK39104.1"/>
    </source>
</evidence>
<dbReference type="AlphaFoldDB" id="A0A4Q1BMP8"/>
<dbReference type="Pfam" id="PF07106">
    <property type="entry name" value="WHD_TBPIP"/>
    <property type="match status" value="1"/>
</dbReference>
<dbReference type="PANTHER" id="PTHR15938:SF0">
    <property type="entry name" value="HOMOLOGOUS-PAIRING PROTEIN 2 HOMOLOG"/>
    <property type="match status" value="1"/>
</dbReference>
<keyword evidence="5" id="KW-0469">Meiosis</keyword>
<evidence type="ECO:0000256" key="2">
    <source>
        <dbReference type="ARBA" id="ARBA00007922"/>
    </source>
</evidence>
<feature type="coiled-coil region" evidence="6">
    <location>
        <begin position="88"/>
        <end position="122"/>
    </location>
</feature>
<reference evidence="9 10" key="1">
    <citation type="submission" date="2016-06" db="EMBL/GenBank/DDBJ databases">
        <title>Evolution of pathogenesis and genome organization in the Tremellales.</title>
        <authorList>
            <person name="Cuomo C."/>
            <person name="Litvintseva A."/>
            <person name="Heitman J."/>
            <person name="Chen Y."/>
            <person name="Sun S."/>
            <person name="Springer D."/>
            <person name="Dromer F."/>
            <person name="Young S."/>
            <person name="Zeng Q."/>
            <person name="Chapman S."/>
            <person name="Gujja S."/>
            <person name="Saif S."/>
            <person name="Birren B."/>
        </authorList>
    </citation>
    <scope>NUCLEOTIDE SEQUENCE [LARGE SCALE GENOMIC DNA]</scope>
    <source>
        <strain evidence="9 10">ATCC 28783</strain>
    </source>
</reference>
<comment type="subcellular location">
    <subcellularLocation>
        <location evidence="1">Nucleus</location>
    </subcellularLocation>
</comment>
<dbReference type="GO" id="GO:0003690">
    <property type="term" value="F:double-stranded DNA binding"/>
    <property type="evidence" value="ECO:0007669"/>
    <property type="project" value="TreeGrafter"/>
</dbReference>
<dbReference type="EMBL" id="SDIL01000036">
    <property type="protein sequence ID" value="RXK39104.1"/>
    <property type="molecule type" value="Genomic_DNA"/>
</dbReference>
<dbReference type="PANTHER" id="PTHR15938">
    <property type="entry name" value="TBP-1 INTERACTING PROTEIN"/>
    <property type="match status" value="1"/>
</dbReference>
<dbReference type="VEuPathDB" id="FungiDB:TREMEDRAFT_59452"/>
<dbReference type="GO" id="GO:0007129">
    <property type="term" value="P:homologous chromosome pairing at meiosis"/>
    <property type="evidence" value="ECO:0007669"/>
    <property type="project" value="TreeGrafter"/>
</dbReference>
<organism evidence="9 10">
    <name type="scientific">Tremella mesenterica</name>
    <name type="common">Jelly fungus</name>
    <dbReference type="NCBI Taxonomy" id="5217"/>
    <lineage>
        <taxon>Eukaryota</taxon>
        <taxon>Fungi</taxon>
        <taxon>Dikarya</taxon>
        <taxon>Basidiomycota</taxon>
        <taxon>Agaricomycotina</taxon>
        <taxon>Tremellomycetes</taxon>
        <taxon>Tremellales</taxon>
        <taxon>Tremellaceae</taxon>
        <taxon>Tremella</taxon>
    </lineage>
</organism>